<feature type="signal peptide" evidence="1">
    <location>
        <begin position="1"/>
        <end position="22"/>
    </location>
</feature>
<keyword evidence="3" id="KW-1185">Reference proteome</keyword>
<evidence type="ECO:0000313" key="3">
    <source>
        <dbReference type="Proteomes" id="UP000092445"/>
    </source>
</evidence>
<dbReference type="AlphaFoldDB" id="A0A1B0ADK0"/>
<accession>A0A1B0ADK0</accession>
<dbReference type="Proteomes" id="UP000092445">
    <property type="component" value="Unassembled WGS sequence"/>
</dbReference>
<evidence type="ECO:0000256" key="1">
    <source>
        <dbReference type="SAM" id="SignalP"/>
    </source>
</evidence>
<reference evidence="3" key="1">
    <citation type="submission" date="2014-03" db="EMBL/GenBank/DDBJ databases">
        <authorList>
            <person name="Aksoy S."/>
            <person name="Warren W."/>
            <person name="Wilson R.K."/>
        </authorList>
    </citation>
    <scope>NUCLEOTIDE SEQUENCE [LARGE SCALE GENOMIC DNA]</scope>
    <source>
        <strain evidence="3">IAEA</strain>
    </source>
</reference>
<organism evidence="2 3">
    <name type="scientific">Glossina pallidipes</name>
    <name type="common">Tsetse fly</name>
    <dbReference type="NCBI Taxonomy" id="7398"/>
    <lineage>
        <taxon>Eukaryota</taxon>
        <taxon>Metazoa</taxon>
        <taxon>Ecdysozoa</taxon>
        <taxon>Arthropoda</taxon>
        <taxon>Hexapoda</taxon>
        <taxon>Insecta</taxon>
        <taxon>Pterygota</taxon>
        <taxon>Neoptera</taxon>
        <taxon>Endopterygota</taxon>
        <taxon>Diptera</taxon>
        <taxon>Brachycera</taxon>
        <taxon>Muscomorpha</taxon>
        <taxon>Hippoboscoidea</taxon>
        <taxon>Glossinidae</taxon>
        <taxon>Glossina</taxon>
    </lineage>
</organism>
<sequence length="214" mass="24229">MILKFIIYIVVLSELFRNVAEGRSLSGINDSETIDRNDNSATIMNTKNSTKADIVVSTTDRHNYSELVWEVFGKTIIKPQLISDNTTEEKNSSDNNPLVLDRRTIWSKQTFSAYTTRYTIYEELTQALKPDSTFKDVKVDVNAIEVTPTGVELSRQIFEKDRMSYSILITSAHKCFSAEPNTDKLQLLKCTKNSPNGTKLDFQKMCGKVKPALV</sequence>
<keyword evidence="1" id="KW-0732">Signal</keyword>
<proteinExistence type="predicted"/>
<protein>
    <submittedName>
        <fullName evidence="2">Uncharacterized protein</fullName>
    </submittedName>
</protein>
<dbReference type="VEuPathDB" id="VectorBase:GPAI042303"/>
<evidence type="ECO:0000313" key="2">
    <source>
        <dbReference type="EnsemblMetazoa" id="GPAI042303-PA"/>
    </source>
</evidence>
<name>A0A1B0ADK0_GLOPL</name>
<dbReference type="EnsemblMetazoa" id="GPAI042303-RA">
    <property type="protein sequence ID" value="GPAI042303-PA"/>
    <property type="gene ID" value="GPAI042303"/>
</dbReference>
<feature type="chain" id="PRO_5008403754" evidence="1">
    <location>
        <begin position="23"/>
        <end position="214"/>
    </location>
</feature>
<reference evidence="2" key="2">
    <citation type="submission" date="2020-05" db="UniProtKB">
        <authorList>
            <consortium name="EnsemblMetazoa"/>
        </authorList>
    </citation>
    <scope>IDENTIFICATION</scope>
    <source>
        <strain evidence="2">IAEA</strain>
    </source>
</reference>